<dbReference type="PANTHER" id="PTHR20856">
    <property type="entry name" value="DNA-DIRECTED RNA POLYMERASE I SUBUNIT 2"/>
    <property type="match status" value="1"/>
</dbReference>
<organism evidence="8 9">
    <name type="scientific">Rhizophagus irregularis (strain DAOM 197198w)</name>
    <name type="common">Glomus intraradices</name>
    <dbReference type="NCBI Taxonomy" id="1432141"/>
    <lineage>
        <taxon>Eukaryota</taxon>
        <taxon>Fungi</taxon>
        <taxon>Fungi incertae sedis</taxon>
        <taxon>Mucoromycota</taxon>
        <taxon>Glomeromycotina</taxon>
        <taxon>Glomeromycetes</taxon>
        <taxon>Glomerales</taxon>
        <taxon>Glomeraceae</taxon>
        <taxon>Rhizophagus</taxon>
    </lineage>
</organism>
<dbReference type="Proteomes" id="UP000022910">
    <property type="component" value="Unassembled WGS sequence"/>
</dbReference>
<evidence type="ECO:0000256" key="3">
    <source>
        <dbReference type="ARBA" id="ARBA00022478"/>
    </source>
</evidence>
<evidence type="ECO:0000256" key="2">
    <source>
        <dbReference type="ARBA" id="ARBA00012418"/>
    </source>
</evidence>
<dbReference type="GO" id="GO:0032549">
    <property type="term" value="F:ribonucleoside binding"/>
    <property type="evidence" value="ECO:0007669"/>
    <property type="project" value="InterPro"/>
</dbReference>
<dbReference type="EMBL" id="JEMT01012709">
    <property type="protein sequence ID" value="EXX74820.1"/>
    <property type="molecule type" value="Genomic_DNA"/>
</dbReference>
<name>A0A015K5C5_RHIIW</name>
<dbReference type="InterPro" id="IPR007644">
    <property type="entry name" value="RNA_pol_bsu_protrusion"/>
</dbReference>
<dbReference type="Pfam" id="PF04563">
    <property type="entry name" value="RNA_pol_Rpb2_1"/>
    <property type="match status" value="1"/>
</dbReference>
<evidence type="ECO:0000313" key="9">
    <source>
        <dbReference type="Proteomes" id="UP000022910"/>
    </source>
</evidence>
<dbReference type="EC" id="2.7.7.6" evidence="2"/>
<evidence type="ECO:0000256" key="6">
    <source>
        <dbReference type="ARBA" id="ARBA00023163"/>
    </source>
</evidence>
<evidence type="ECO:0000259" key="7">
    <source>
        <dbReference type="Pfam" id="PF04563"/>
    </source>
</evidence>
<keyword evidence="5" id="KW-0548">Nucleotidyltransferase</keyword>
<comment type="caution">
    <text evidence="8">The sequence shown here is derived from an EMBL/GenBank/DDBJ whole genome shotgun (WGS) entry which is preliminary data.</text>
</comment>
<keyword evidence="6" id="KW-0804">Transcription</keyword>
<proteinExistence type="inferred from homology"/>
<dbReference type="InterPro" id="IPR015712">
    <property type="entry name" value="DNA-dir_RNA_pol_su2"/>
</dbReference>
<protein>
    <recommendedName>
        <fullName evidence="2">DNA-directed RNA polymerase</fullName>
        <ecNumber evidence="2">2.7.7.6</ecNumber>
    </recommendedName>
</protein>
<dbReference type="AlphaFoldDB" id="A0A015K5C5"/>
<evidence type="ECO:0000256" key="1">
    <source>
        <dbReference type="ARBA" id="ARBA00006835"/>
    </source>
</evidence>
<dbReference type="Gene3D" id="3.90.1100.10">
    <property type="match status" value="1"/>
</dbReference>
<dbReference type="GO" id="GO:0003899">
    <property type="term" value="F:DNA-directed RNA polymerase activity"/>
    <property type="evidence" value="ECO:0007669"/>
    <property type="project" value="UniProtKB-EC"/>
</dbReference>
<dbReference type="SUPFAM" id="SSF64484">
    <property type="entry name" value="beta and beta-prime subunits of DNA dependent RNA-polymerase"/>
    <property type="match status" value="1"/>
</dbReference>
<evidence type="ECO:0000313" key="8">
    <source>
        <dbReference type="EMBL" id="EXX74820.1"/>
    </source>
</evidence>
<dbReference type="HOGENOM" id="CLU_1653053_0_0_1"/>
<dbReference type="GO" id="GO:0000428">
    <property type="term" value="C:DNA-directed RNA polymerase complex"/>
    <property type="evidence" value="ECO:0007669"/>
    <property type="project" value="UniProtKB-KW"/>
</dbReference>
<evidence type="ECO:0000256" key="4">
    <source>
        <dbReference type="ARBA" id="ARBA00022679"/>
    </source>
</evidence>
<keyword evidence="3" id="KW-0240">DNA-directed RNA polymerase</keyword>
<evidence type="ECO:0000256" key="5">
    <source>
        <dbReference type="ARBA" id="ARBA00022695"/>
    </source>
</evidence>
<reference evidence="8 9" key="1">
    <citation type="submission" date="2014-02" db="EMBL/GenBank/DDBJ databases">
        <title>Single nucleus genome sequencing reveals high similarity among nuclei of an endomycorrhizal fungus.</title>
        <authorList>
            <person name="Lin K."/>
            <person name="Geurts R."/>
            <person name="Zhang Z."/>
            <person name="Limpens E."/>
            <person name="Saunders D.G."/>
            <person name="Mu D."/>
            <person name="Pang E."/>
            <person name="Cao H."/>
            <person name="Cha H."/>
            <person name="Lin T."/>
            <person name="Zhou Q."/>
            <person name="Shang Y."/>
            <person name="Li Y."/>
            <person name="Ivanov S."/>
            <person name="Sharma T."/>
            <person name="Velzen R.V."/>
            <person name="Ruijter N.D."/>
            <person name="Aanen D.K."/>
            <person name="Win J."/>
            <person name="Kamoun S."/>
            <person name="Bisseling T."/>
            <person name="Huang S."/>
        </authorList>
    </citation>
    <scope>NUCLEOTIDE SEQUENCE [LARGE SCALE GENOMIC DNA]</scope>
    <source>
        <strain evidence="9">DAOM197198w</strain>
    </source>
</reference>
<sequence length="160" mass="18616">MFLQEACLRNLTYAAPLYVNIKEETMITDPRMPENREKAILNEIFDEDDLKYDPEETSYDVEKIPVMLKLTFYVLQGLDDKSLYALNECPYDQSGYFIINGSEKVLIAQERMMFMFLKNHCLHLNIYIYSFTAEIKSAIEKGSKLISSLMIKLLAKTAEK</sequence>
<dbReference type="OrthoDB" id="10248617at2759"/>
<accession>A0A015K5C5</accession>
<dbReference type="GO" id="GO:0006351">
    <property type="term" value="P:DNA-templated transcription"/>
    <property type="evidence" value="ECO:0007669"/>
    <property type="project" value="InterPro"/>
</dbReference>
<dbReference type="GO" id="GO:0003677">
    <property type="term" value="F:DNA binding"/>
    <property type="evidence" value="ECO:0007669"/>
    <property type="project" value="InterPro"/>
</dbReference>
<keyword evidence="4" id="KW-0808">Transferase</keyword>
<feature type="domain" description="RNA polymerase beta subunit protrusion" evidence="7">
    <location>
        <begin position="4"/>
        <end position="152"/>
    </location>
</feature>
<dbReference type="STRING" id="1432141.A0A015K5C5"/>
<gene>
    <name evidence="8" type="ORF">RirG_047620</name>
</gene>
<comment type="similarity">
    <text evidence="1">Belongs to the RNA polymerase beta chain family.</text>
</comment>
<keyword evidence="9" id="KW-1185">Reference proteome</keyword>
<dbReference type="SMR" id="A0A015K5C5"/>